<protein>
    <submittedName>
        <fullName evidence="1">PRM1</fullName>
    </submittedName>
</protein>
<sequence length="140" mass="16455">MDGGEQSFFYEYREETMEELEAIGLERERQQIQNPFLHIVQPPPQPPTLMIPQYSHPIHTTTPQANNNQYIFKDDTIIAQNTTNTTAYRQKCNITNAIHKEDWSKSPNRSEKRLVFNCYGNKKSKKNRPEDAFEMTFSLQ</sequence>
<evidence type="ECO:0000313" key="2">
    <source>
        <dbReference type="Proteomes" id="UP001431209"/>
    </source>
</evidence>
<keyword evidence="2" id="KW-1185">Reference proteome</keyword>
<reference evidence="1 2" key="1">
    <citation type="submission" date="2024-03" db="EMBL/GenBank/DDBJ databases">
        <title>The Acrasis kona genome and developmental transcriptomes reveal deep origins of eukaryotic multicellular pathways.</title>
        <authorList>
            <person name="Sheikh S."/>
            <person name="Fu C.-J."/>
            <person name="Brown M.W."/>
            <person name="Baldauf S.L."/>
        </authorList>
    </citation>
    <scope>NUCLEOTIDE SEQUENCE [LARGE SCALE GENOMIC DNA]</scope>
    <source>
        <strain evidence="1 2">ATCC MYA-3509</strain>
    </source>
</reference>
<dbReference type="EMBL" id="JAOPGA020001693">
    <property type="protein sequence ID" value="KAL0490545.1"/>
    <property type="molecule type" value="Genomic_DNA"/>
</dbReference>
<dbReference type="AlphaFoldDB" id="A0AAW2ZP28"/>
<organism evidence="1 2">
    <name type="scientific">Acrasis kona</name>
    <dbReference type="NCBI Taxonomy" id="1008807"/>
    <lineage>
        <taxon>Eukaryota</taxon>
        <taxon>Discoba</taxon>
        <taxon>Heterolobosea</taxon>
        <taxon>Tetramitia</taxon>
        <taxon>Eutetramitia</taxon>
        <taxon>Acrasidae</taxon>
        <taxon>Acrasis</taxon>
    </lineage>
</organism>
<evidence type="ECO:0000313" key="1">
    <source>
        <dbReference type="EMBL" id="KAL0490545.1"/>
    </source>
</evidence>
<comment type="caution">
    <text evidence="1">The sequence shown here is derived from an EMBL/GenBank/DDBJ whole genome shotgun (WGS) entry which is preliminary data.</text>
</comment>
<dbReference type="Proteomes" id="UP001431209">
    <property type="component" value="Unassembled WGS sequence"/>
</dbReference>
<proteinExistence type="predicted"/>
<name>A0AAW2ZP28_9EUKA</name>
<accession>A0AAW2ZP28</accession>
<gene>
    <name evidence="1" type="ORF">AKO1_003030</name>
</gene>